<dbReference type="PANTHER" id="PTHR22642">
    <property type="entry name" value="IMIDAZOLONEPROPIONASE"/>
    <property type="match status" value="1"/>
</dbReference>
<protein>
    <submittedName>
        <fullName evidence="2">Amidohydrolase</fullName>
    </submittedName>
</protein>
<dbReference type="Pfam" id="PF07969">
    <property type="entry name" value="Amidohydro_3"/>
    <property type="match status" value="1"/>
</dbReference>
<feature type="domain" description="Amidohydrolase 3" evidence="1">
    <location>
        <begin position="50"/>
        <end position="551"/>
    </location>
</feature>
<dbReference type="SUPFAM" id="SSF51556">
    <property type="entry name" value="Metallo-dependent hydrolases"/>
    <property type="match status" value="1"/>
</dbReference>
<dbReference type="Gene3D" id="3.20.20.140">
    <property type="entry name" value="Metal-dependent hydrolases"/>
    <property type="match status" value="1"/>
</dbReference>
<reference evidence="2" key="1">
    <citation type="submission" date="2021-03" db="EMBL/GenBank/DDBJ databases">
        <title>Roseibium sp. CAU 1637 isolated from Incheon.</title>
        <authorList>
            <person name="Kim W."/>
        </authorList>
    </citation>
    <scope>NUCLEOTIDE SEQUENCE</scope>
    <source>
        <strain evidence="2">CAU 1637</strain>
    </source>
</reference>
<dbReference type="InterPro" id="IPR033932">
    <property type="entry name" value="YtcJ-like"/>
</dbReference>
<dbReference type="InterPro" id="IPR032466">
    <property type="entry name" value="Metal_Hydrolase"/>
</dbReference>
<dbReference type="InterPro" id="IPR013108">
    <property type="entry name" value="Amidohydro_3"/>
</dbReference>
<evidence type="ECO:0000259" key="1">
    <source>
        <dbReference type="Pfam" id="PF07969"/>
    </source>
</evidence>
<dbReference type="SUPFAM" id="SSF51338">
    <property type="entry name" value="Composite domain of metallo-dependent hydrolases"/>
    <property type="match status" value="1"/>
</dbReference>
<evidence type="ECO:0000313" key="2">
    <source>
        <dbReference type="EMBL" id="MBO0344187.1"/>
    </source>
</evidence>
<keyword evidence="3" id="KW-1185">Reference proteome</keyword>
<accession>A0A939EKQ0</accession>
<name>A0A939EKQ0_9HYPH</name>
<comment type="caution">
    <text evidence="2">The sequence shown here is derived from an EMBL/GenBank/DDBJ whole genome shotgun (WGS) entry which is preliminary data.</text>
</comment>
<proteinExistence type="predicted"/>
<dbReference type="Gene3D" id="3.10.310.70">
    <property type="match status" value="1"/>
</dbReference>
<evidence type="ECO:0000313" key="3">
    <source>
        <dbReference type="Proteomes" id="UP000664779"/>
    </source>
</evidence>
<organism evidence="2 3">
    <name type="scientific">Roseibium limicola</name>
    <dbReference type="NCBI Taxonomy" id="2816037"/>
    <lineage>
        <taxon>Bacteria</taxon>
        <taxon>Pseudomonadati</taxon>
        <taxon>Pseudomonadota</taxon>
        <taxon>Alphaproteobacteria</taxon>
        <taxon>Hyphomicrobiales</taxon>
        <taxon>Stappiaceae</taxon>
        <taxon>Roseibium</taxon>
    </lineage>
</organism>
<dbReference type="AlphaFoldDB" id="A0A939EKQ0"/>
<dbReference type="PANTHER" id="PTHR22642:SF2">
    <property type="entry name" value="PROTEIN LONG AFTER FAR-RED 3"/>
    <property type="match status" value="1"/>
</dbReference>
<gene>
    <name evidence="2" type="ORF">J0X15_03045</name>
</gene>
<dbReference type="EMBL" id="JAFLNF010000001">
    <property type="protein sequence ID" value="MBO0344187.1"/>
    <property type="molecule type" value="Genomic_DNA"/>
</dbReference>
<dbReference type="RefSeq" id="WP_206938091.1">
    <property type="nucleotide sequence ID" value="NZ_JAFLNF010000001.1"/>
</dbReference>
<dbReference type="CDD" id="cd01300">
    <property type="entry name" value="YtcJ_like"/>
    <property type="match status" value="1"/>
</dbReference>
<dbReference type="InterPro" id="IPR011059">
    <property type="entry name" value="Metal-dep_hydrolase_composite"/>
</dbReference>
<dbReference type="Gene3D" id="2.30.40.10">
    <property type="entry name" value="Urease, subunit C, domain 1"/>
    <property type="match status" value="1"/>
</dbReference>
<sequence>MTADLIILNGHLITFDPDQPSASALAVKTGKILAVGKNPEIKALAGPETKIIDAAGGTVLPGFIDSHVHLFGGSVELDYLNLYGVQGLDELAAKVQAWAADCPDDAVVFAVQADYSILGPGQVTTRQALDLVLPDRPFAMFAPDHHTMWANTKALELVGFLHGKQVDKGSEIMMAADGTASGELREPAAYGPVLALTRFGGRDLLGMVTGADPVPPATPEQRALDKAAIAKGLRHCAAQGITGLHNMDGNFYQLELLSELEADGDLLCRVEVPFHFKNFDQISRFEEAVEMRAKYQGDWIWCSRVKMFIDGVVESSTALMLEPYPGLDTIGDAVFEQAHFNAAIVKADELGLQVAVHAIGDRGIRWTLDAYELARTTNGVRDSRHRIEHIEVLHSDDLPRFKQLDVVASIQPGHAPFGGVFPSEGVEKMLHPAQIPTAYAWQDLRDSGVPVIFSTDWPVIGVEVMPSVKAAIAPVQLGAPWRDQTQSLLDTLESYTAMNAWVEFNEGKKGRLMPGMLADIAVMSHDLQALAPAEITTASCVATIAGGRVTYEA</sequence>
<dbReference type="Proteomes" id="UP000664779">
    <property type="component" value="Unassembled WGS sequence"/>
</dbReference>
<dbReference type="GO" id="GO:0016810">
    <property type="term" value="F:hydrolase activity, acting on carbon-nitrogen (but not peptide) bonds"/>
    <property type="evidence" value="ECO:0007669"/>
    <property type="project" value="InterPro"/>
</dbReference>